<protein>
    <recommendedName>
        <fullName evidence="4">DOT1 domain-containing protein</fullName>
    </recommendedName>
</protein>
<keyword evidence="2" id="KW-0808">Transferase</keyword>
<dbReference type="SUPFAM" id="SSF53335">
    <property type="entry name" value="S-adenosyl-L-methionine-dependent methyltransferases"/>
    <property type="match status" value="1"/>
</dbReference>
<dbReference type="InterPro" id="IPR029063">
    <property type="entry name" value="SAM-dependent_MTases_sf"/>
</dbReference>
<accession>A0ABW8K2J1</accession>
<keyword evidence="6" id="KW-1185">Reference proteome</keyword>
<keyword evidence="1" id="KW-0489">Methyltransferase</keyword>
<comment type="caution">
    <text evidence="5">The sequence shown here is derived from an EMBL/GenBank/DDBJ whole genome shotgun (WGS) entry which is preliminary data.</text>
</comment>
<evidence type="ECO:0000259" key="4">
    <source>
        <dbReference type="Pfam" id="PF08123"/>
    </source>
</evidence>
<evidence type="ECO:0000313" key="6">
    <source>
        <dbReference type="Proteomes" id="UP001620408"/>
    </source>
</evidence>
<reference evidence="5 6" key="1">
    <citation type="submission" date="2020-10" db="EMBL/GenBank/DDBJ databases">
        <title>Phylogeny of dyella-like bacteria.</title>
        <authorList>
            <person name="Fu J."/>
        </authorList>
    </citation>
    <scope>NUCLEOTIDE SEQUENCE [LARGE SCALE GENOMIC DNA]</scope>
    <source>
        <strain evidence="5 6">BB4</strain>
    </source>
</reference>
<dbReference type="Pfam" id="PF08123">
    <property type="entry name" value="DOT1"/>
    <property type="match status" value="1"/>
</dbReference>
<dbReference type="CDD" id="cd02440">
    <property type="entry name" value="AdoMet_MTases"/>
    <property type="match status" value="1"/>
</dbReference>
<keyword evidence="3" id="KW-0949">S-adenosyl-L-methionine</keyword>
<proteinExistence type="predicted"/>
<dbReference type="RefSeq" id="WP_379985486.1">
    <property type="nucleotide sequence ID" value="NZ_JADIKD010000009.1"/>
</dbReference>
<evidence type="ECO:0000313" key="5">
    <source>
        <dbReference type="EMBL" id="MFK2917125.1"/>
    </source>
</evidence>
<organism evidence="5 6">
    <name type="scientific">Dyella koreensis</name>
    <dbReference type="NCBI Taxonomy" id="311235"/>
    <lineage>
        <taxon>Bacteria</taxon>
        <taxon>Pseudomonadati</taxon>
        <taxon>Pseudomonadota</taxon>
        <taxon>Gammaproteobacteria</taxon>
        <taxon>Lysobacterales</taxon>
        <taxon>Rhodanobacteraceae</taxon>
        <taxon>Dyella</taxon>
    </lineage>
</organism>
<evidence type="ECO:0000256" key="1">
    <source>
        <dbReference type="ARBA" id="ARBA00022603"/>
    </source>
</evidence>
<feature type="domain" description="DOT1" evidence="4">
    <location>
        <begin position="137"/>
        <end position="196"/>
    </location>
</feature>
<dbReference type="Gene3D" id="3.40.50.150">
    <property type="entry name" value="Vaccinia Virus protein VP39"/>
    <property type="match status" value="1"/>
</dbReference>
<dbReference type="InterPro" id="IPR026170">
    <property type="entry name" value="FAM173A/B"/>
</dbReference>
<gene>
    <name evidence="5" type="ORF">ISS97_07615</name>
</gene>
<dbReference type="Proteomes" id="UP001620408">
    <property type="component" value="Unassembled WGS sequence"/>
</dbReference>
<sequence>MSFTLKTLIETMEKNPALAGADRLRQRLDMLDELDACLMRAGDASGPADVALRHRAEAIRTQWEALNAACYDFMRDEIRQGVAPSGLLRWMKDAAFEPGDAYDFRDELLSGVLAFDEPDAGIAELPSEMVFYQPTPARHIVDMIERTGLGDGDVLVDLGSGLGHVPLLAAICTGARCIGIELEQAYVQAAQRCAQTLHLGRVRFVQQDARVADVSEGTVFYLYTPFVGSVLSTVLDTLRQEASARDIRICTFGPCTATVAKQSWLKAVDPLKPGRIAVFRAS</sequence>
<evidence type="ECO:0000256" key="2">
    <source>
        <dbReference type="ARBA" id="ARBA00022679"/>
    </source>
</evidence>
<dbReference type="PANTHER" id="PTHR13610">
    <property type="entry name" value="METHYLTRANSFERASE DOMAIN-CONTAINING PROTEIN"/>
    <property type="match status" value="1"/>
</dbReference>
<dbReference type="EMBL" id="JADIKD010000009">
    <property type="protein sequence ID" value="MFK2917125.1"/>
    <property type="molecule type" value="Genomic_DNA"/>
</dbReference>
<dbReference type="PANTHER" id="PTHR13610:SF11">
    <property type="entry name" value="METHYLTRANSFERASE DOMAIN-CONTAINING PROTEIN"/>
    <property type="match status" value="1"/>
</dbReference>
<evidence type="ECO:0000256" key="3">
    <source>
        <dbReference type="ARBA" id="ARBA00022691"/>
    </source>
</evidence>
<name>A0ABW8K2J1_9GAMM</name>
<dbReference type="InterPro" id="IPR025789">
    <property type="entry name" value="DOT1_dom"/>
</dbReference>